<gene>
    <name evidence="1" type="ORF">FUSO3_07315</name>
</gene>
<organism evidence="1 2">
    <name type="scientific">Fusobacterium necrophorum BL</name>
    <dbReference type="NCBI Taxonomy" id="1441732"/>
    <lineage>
        <taxon>Bacteria</taxon>
        <taxon>Fusobacteriati</taxon>
        <taxon>Fusobacteriota</taxon>
        <taxon>Fusobacteriia</taxon>
        <taxon>Fusobacteriales</taxon>
        <taxon>Fusobacteriaceae</taxon>
        <taxon>Fusobacterium</taxon>
    </lineage>
</organism>
<dbReference type="EMBL" id="JAAC01000118">
    <property type="protein sequence ID" value="KDE62648.1"/>
    <property type="molecule type" value="Genomic_DNA"/>
</dbReference>
<accession>A0AB73BWL5</accession>
<sequence length="297" mass="34818">MIKGKITFKTLSPVILSSRMEGALYQGVDFKEVEKNTKIQIVYSFYSYCNRNLKAERPFEFASNYYIPASALKGALLGRVQSCDFPKEVIGEQEEKLFRSQMRFRDIEIKPTEIILENIHKIQYLYQNESTEKQENIDSTKVYKIPKLDVFFPSIQVEMLQAGTEFCGEILLKVEENTFKEKLKNNYKNTTQKIENYINEIDDRYQKIKKWKLSEKKLYDTLSNIKKSLQGYLDGEHKLIFLGGYKGLLASLNQLDTNNEKEIRNGFYIDPISHLPYGLVEVIREEYFKNKISIKNI</sequence>
<proteinExistence type="predicted"/>
<dbReference type="Proteomes" id="UP000027473">
    <property type="component" value="Unassembled WGS sequence"/>
</dbReference>
<evidence type="ECO:0000313" key="2">
    <source>
        <dbReference type="Proteomes" id="UP000027473"/>
    </source>
</evidence>
<evidence type="ECO:0000313" key="1">
    <source>
        <dbReference type="EMBL" id="KDE62648.1"/>
    </source>
</evidence>
<comment type="caution">
    <text evidence="1">The sequence shown here is derived from an EMBL/GenBank/DDBJ whole genome shotgun (WGS) entry which is preliminary data.</text>
</comment>
<dbReference type="AlphaFoldDB" id="A0AB73BWL5"/>
<reference evidence="1 2" key="1">
    <citation type="submission" date="2014-01" db="EMBL/GenBank/DDBJ databases">
        <title>Comparative genomics of Fusobacterium necrophorum wild isolates.</title>
        <authorList>
            <person name="Kittichotirat W."/>
            <person name="Bumgarner R.E."/>
            <person name="Lawrence P."/>
        </authorList>
    </citation>
    <scope>NUCLEOTIDE SEQUENCE [LARGE SCALE GENOMIC DNA]</scope>
    <source>
        <strain evidence="1 2">BL</strain>
    </source>
</reference>
<dbReference type="RefSeq" id="WP_035916522.1">
    <property type="nucleotide sequence ID" value="NZ_JAAC01000118.1"/>
</dbReference>
<protein>
    <submittedName>
        <fullName evidence="1">Uncharacterized protein</fullName>
    </submittedName>
</protein>
<name>A0AB73BWL5_9FUSO</name>